<gene>
    <name evidence="3" type="ORF">PAECIP111893_02955</name>
</gene>
<feature type="compositionally biased region" description="Polar residues" evidence="1">
    <location>
        <begin position="50"/>
        <end position="86"/>
    </location>
</feature>
<keyword evidence="2" id="KW-0732">Signal</keyword>
<evidence type="ECO:0008006" key="5">
    <source>
        <dbReference type="Google" id="ProtNLM"/>
    </source>
</evidence>
<evidence type="ECO:0000313" key="3">
    <source>
        <dbReference type="EMBL" id="CAH1209001.1"/>
    </source>
</evidence>
<evidence type="ECO:0000256" key="2">
    <source>
        <dbReference type="SAM" id="SignalP"/>
    </source>
</evidence>
<feature type="signal peptide" evidence="2">
    <location>
        <begin position="1"/>
        <end position="18"/>
    </location>
</feature>
<feature type="chain" id="PRO_5046336856" description="Sporulation lipoprotein, YhcN/YlaJ family" evidence="2">
    <location>
        <begin position="19"/>
        <end position="215"/>
    </location>
</feature>
<sequence length="215" mass="23263">MKKSFAVVLLLSLVLVLAATGCMRNDGMNAKQYRARSSDHRMNNDRLNNDGYTNRSITNRALTGTDGRSNGTRPLTDMNRSTSRAPSTLDGIGNGPGNGVRNPNDNVSGKLLKHISSVKGVDKATVVINNRDAIVGVDVKASENSAAVAQRVRNAVKKAEPGYTVHVTADKNLHTRLQGMQRQMKPLDGHPIRNMTKDIGTLIRDIGRAVTAPLR</sequence>
<dbReference type="EMBL" id="CAKMMF010000015">
    <property type="protein sequence ID" value="CAH1209001.1"/>
    <property type="molecule type" value="Genomic_DNA"/>
</dbReference>
<dbReference type="Proteomes" id="UP000838686">
    <property type="component" value="Unassembled WGS sequence"/>
</dbReference>
<evidence type="ECO:0000256" key="1">
    <source>
        <dbReference type="SAM" id="MobiDB-lite"/>
    </source>
</evidence>
<organism evidence="3 4">
    <name type="scientific">Paenibacillus plantiphilus</name>
    <dbReference type="NCBI Taxonomy" id="2905650"/>
    <lineage>
        <taxon>Bacteria</taxon>
        <taxon>Bacillati</taxon>
        <taxon>Bacillota</taxon>
        <taxon>Bacilli</taxon>
        <taxon>Bacillales</taxon>
        <taxon>Paenibacillaceae</taxon>
        <taxon>Paenibacillus</taxon>
    </lineage>
</organism>
<feature type="compositionally biased region" description="Basic and acidic residues" evidence="1">
    <location>
        <begin position="36"/>
        <end position="48"/>
    </location>
</feature>
<comment type="caution">
    <text evidence="3">The sequence shown here is derived from an EMBL/GenBank/DDBJ whole genome shotgun (WGS) entry which is preliminary data.</text>
</comment>
<keyword evidence="4" id="KW-1185">Reference proteome</keyword>
<dbReference type="PROSITE" id="PS51257">
    <property type="entry name" value="PROKAR_LIPOPROTEIN"/>
    <property type="match status" value="1"/>
</dbReference>
<dbReference type="InterPro" id="IPR019076">
    <property type="entry name" value="Spore_lipoprot_YhcN/YlaJ-like"/>
</dbReference>
<evidence type="ECO:0000313" key="4">
    <source>
        <dbReference type="Proteomes" id="UP000838686"/>
    </source>
</evidence>
<protein>
    <recommendedName>
        <fullName evidence="5">Sporulation lipoprotein, YhcN/YlaJ family</fullName>
    </recommendedName>
</protein>
<proteinExistence type="predicted"/>
<feature type="region of interest" description="Disordered" evidence="1">
    <location>
        <begin position="34"/>
        <end position="107"/>
    </location>
</feature>
<name>A0ABN8GJA4_9BACL</name>
<accession>A0ABN8GJA4</accession>
<dbReference type="Pfam" id="PF09580">
    <property type="entry name" value="Spore_YhcN_YlaJ"/>
    <property type="match status" value="1"/>
</dbReference>
<reference evidence="3" key="1">
    <citation type="submission" date="2022-01" db="EMBL/GenBank/DDBJ databases">
        <authorList>
            <person name="Criscuolo A."/>
        </authorList>
    </citation>
    <scope>NUCLEOTIDE SEQUENCE</scope>
    <source>
        <strain evidence="3">CIP111893</strain>
    </source>
</reference>
<dbReference type="RefSeq" id="WP_236343320.1">
    <property type="nucleotide sequence ID" value="NZ_CAKMMF010000015.1"/>
</dbReference>